<accession>A0ABR7GHW0</accession>
<dbReference type="InterPro" id="IPR008902">
    <property type="entry name" value="Rhamnosid_concanavalin"/>
</dbReference>
<evidence type="ECO:0000259" key="5">
    <source>
        <dbReference type="Pfam" id="PF08531"/>
    </source>
</evidence>
<evidence type="ECO:0000313" key="8">
    <source>
        <dbReference type="EMBL" id="MBC5686873.1"/>
    </source>
</evidence>
<dbReference type="InterPro" id="IPR035396">
    <property type="entry name" value="Bac_rhamnosid6H"/>
</dbReference>
<dbReference type="Gene3D" id="1.50.10.10">
    <property type="match status" value="1"/>
</dbReference>
<dbReference type="PANTHER" id="PTHR33307">
    <property type="entry name" value="ALPHA-RHAMNOSIDASE (EUROFUNG)"/>
    <property type="match status" value="1"/>
</dbReference>
<reference evidence="8 9" key="1">
    <citation type="submission" date="2020-08" db="EMBL/GenBank/DDBJ databases">
        <title>Genome public.</title>
        <authorList>
            <person name="Liu C."/>
            <person name="Sun Q."/>
        </authorList>
    </citation>
    <scope>NUCLEOTIDE SEQUENCE [LARGE SCALE GENOMIC DNA]</scope>
    <source>
        <strain evidence="8 9">NSJ-9</strain>
    </source>
</reference>
<dbReference type="Proteomes" id="UP000643810">
    <property type="component" value="Unassembled WGS sequence"/>
</dbReference>
<evidence type="ECO:0000256" key="2">
    <source>
        <dbReference type="ARBA" id="ARBA00012652"/>
    </source>
</evidence>
<evidence type="ECO:0000259" key="4">
    <source>
        <dbReference type="Pfam" id="PF05592"/>
    </source>
</evidence>
<dbReference type="EMBL" id="JACOPG010000003">
    <property type="protein sequence ID" value="MBC5686873.1"/>
    <property type="molecule type" value="Genomic_DNA"/>
</dbReference>
<feature type="domain" description="Alpha-L-rhamnosidase C-terminal" evidence="7">
    <location>
        <begin position="767"/>
        <end position="839"/>
    </location>
</feature>
<keyword evidence="9" id="KW-1185">Reference proteome</keyword>
<dbReference type="InterPro" id="IPR008928">
    <property type="entry name" value="6-hairpin_glycosidase_sf"/>
</dbReference>
<dbReference type="GO" id="GO:0016787">
    <property type="term" value="F:hydrolase activity"/>
    <property type="evidence" value="ECO:0007669"/>
    <property type="project" value="UniProtKB-KW"/>
</dbReference>
<dbReference type="RefSeq" id="WP_186854539.1">
    <property type="nucleotide sequence ID" value="NZ_JACOPG010000003.1"/>
</dbReference>
<evidence type="ECO:0000256" key="3">
    <source>
        <dbReference type="ARBA" id="ARBA00022801"/>
    </source>
</evidence>
<dbReference type="SUPFAM" id="SSF48208">
    <property type="entry name" value="Six-hairpin glycosidases"/>
    <property type="match status" value="1"/>
</dbReference>
<keyword evidence="3 8" id="KW-0378">Hydrolase</keyword>
<protein>
    <recommendedName>
        <fullName evidence="2">alpha-L-rhamnosidase</fullName>
        <ecNumber evidence="2">3.2.1.40</ecNumber>
    </recommendedName>
</protein>
<dbReference type="InterPro" id="IPR013737">
    <property type="entry name" value="Bac_rhamnosid_N"/>
</dbReference>
<feature type="domain" description="Alpha-L-rhamnosidase concanavalin-like" evidence="4">
    <location>
        <begin position="314"/>
        <end position="407"/>
    </location>
</feature>
<dbReference type="Pfam" id="PF17390">
    <property type="entry name" value="Bac_rhamnosid_C"/>
    <property type="match status" value="1"/>
</dbReference>
<dbReference type="InterPro" id="IPR012341">
    <property type="entry name" value="6hp_glycosidase-like_sf"/>
</dbReference>
<comment type="caution">
    <text evidence="8">The sequence shown here is derived from an EMBL/GenBank/DDBJ whole genome shotgun (WGS) entry which is preliminary data.</text>
</comment>
<sequence length="849" mass="97228">MIKISDITIDYRSLLERKDTIYYTDQSKPVLGFCMESDEQKIRVEKACISLNGWQEEIDEIAYVIYGGEELLPMQTYTIRVQVKTTDGNHTEAHATFETGRMELPWKGNWITDSSIINTSPLSPRPLEFRKKIILQKSVRSLKVMATAIGIYDLYWDGKRINTEYFAPGFTDYDHHLQYGIYPLENIQPGTYELRAIVAAGWAVGRSTYIQDTNKSRSLLMADRQAFLSDVFVEYMDGTSECVGTDASFEVAQSGTYLFADFYDGEIYEADPSRAVYAWKKAEDTQLKEKPTIQVRYGEPVLGHEIFAGKYIGQTRDGEFLYDFGQNLAGVIRMTVQAKAGDVITIRHAEVLDGDDLYVQNLRSAKQIIEYHCKDGEQTYSPRFTYMGFRYIAVKGIRPEQMQIEVQAVYSDLLGDGGFSCSNEDLNQLQNNIVWSGKSNLVDIPTDCPQRDERQGWTGDIALFASTACFNFAMDHFLMKWLKDMKAEQGKTGSIPFVVPVRKGITPSMTTSCWGDACIIVPYELYRYSGNVRILEEMYPVMKKYMKDVRRWANMGLLANKTPYVFSLPFQFGDWCAPYGSLPDWLAKGKWTGTAYYAHACDYMEKIARILGKDRDADEYRRLGEKVADTYIDKFMQGKGKMPDTEAFQTGYVLPLYFSLAKAEKVNQTMVEELWKCIQADGGHLKTGFTATPYLLFALADHGYVKEAYKLLLEDTNPSWLYQIRKGATTTWEQWDIITESGEIKEGSMNHYAYGAVGDFLYRRVCGLEAEEAGYRRFRVQPLVGGDLTFAECWHRCPYGIIRVRWEKREDDLYDLQVQVPVGTSCRVVLANKEIEMVENGKYEFTWKE</sequence>
<dbReference type="EC" id="3.2.1.40" evidence="2"/>
<evidence type="ECO:0000313" key="9">
    <source>
        <dbReference type="Proteomes" id="UP000643810"/>
    </source>
</evidence>
<dbReference type="InterPro" id="IPR016007">
    <property type="entry name" value="Alpha_rhamnosid"/>
</dbReference>
<dbReference type="InterPro" id="IPR035398">
    <property type="entry name" value="Bac_rhamnosid_C"/>
</dbReference>
<dbReference type="PANTHER" id="PTHR33307:SF6">
    <property type="entry name" value="ALPHA-RHAMNOSIDASE (EUROFUNG)-RELATED"/>
    <property type="match status" value="1"/>
</dbReference>
<evidence type="ECO:0000256" key="1">
    <source>
        <dbReference type="ARBA" id="ARBA00001445"/>
    </source>
</evidence>
<comment type="catalytic activity">
    <reaction evidence="1">
        <text>Hydrolysis of terminal non-reducing alpha-L-rhamnose residues in alpha-L-rhamnosides.</text>
        <dbReference type="EC" id="3.2.1.40"/>
    </reaction>
</comment>
<feature type="domain" description="Alpha-L-rhamnosidase six-hairpin glycosidase" evidence="6">
    <location>
        <begin position="417"/>
        <end position="765"/>
    </location>
</feature>
<dbReference type="Pfam" id="PF08531">
    <property type="entry name" value="Bac_rhamnosid_N"/>
    <property type="match status" value="1"/>
</dbReference>
<evidence type="ECO:0000259" key="7">
    <source>
        <dbReference type="Pfam" id="PF17390"/>
    </source>
</evidence>
<dbReference type="Gene3D" id="2.60.420.10">
    <property type="entry name" value="Maltose phosphorylase, domain 3"/>
    <property type="match status" value="1"/>
</dbReference>
<name>A0ABR7GHW0_9FIRM</name>
<evidence type="ECO:0000259" key="6">
    <source>
        <dbReference type="Pfam" id="PF17389"/>
    </source>
</evidence>
<dbReference type="Pfam" id="PF17389">
    <property type="entry name" value="Bac_rhamnosid6H"/>
    <property type="match status" value="1"/>
</dbReference>
<dbReference type="Gene3D" id="2.60.120.260">
    <property type="entry name" value="Galactose-binding domain-like"/>
    <property type="match status" value="2"/>
</dbReference>
<gene>
    <name evidence="8" type="ORF">H8R94_09700</name>
</gene>
<dbReference type="Pfam" id="PF05592">
    <property type="entry name" value="Bac_rhamnosid"/>
    <property type="match status" value="1"/>
</dbReference>
<organism evidence="8 9">
    <name type="scientific">Roseburia lenta</name>
    <dbReference type="NCBI Taxonomy" id="2763061"/>
    <lineage>
        <taxon>Bacteria</taxon>
        <taxon>Bacillati</taxon>
        <taxon>Bacillota</taxon>
        <taxon>Clostridia</taxon>
        <taxon>Lachnospirales</taxon>
        <taxon>Lachnospiraceae</taxon>
        <taxon>Roseburia</taxon>
    </lineage>
</organism>
<feature type="domain" description="Bacterial alpha-L-rhamnosidase N-terminal" evidence="5">
    <location>
        <begin position="137"/>
        <end position="287"/>
    </location>
</feature>
<proteinExistence type="predicted"/>